<evidence type="ECO:0000259" key="2">
    <source>
        <dbReference type="PROSITE" id="PS50995"/>
    </source>
</evidence>
<proteinExistence type="predicted"/>
<dbReference type="PANTHER" id="PTHR33164:SF99">
    <property type="entry name" value="MARR FAMILY REGULATORY PROTEIN"/>
    <property type="match status" value="1"/>
</dbReference>
<organism evidence="3 4">
    <name type="scientific">Streptomyces clavuligerus</name>
    <dbReference type="NCBI Taxonomy" id="1901"/>
    <lineage>
        <taxon>Bacteria</taxon>
        <taxon>Bacillati</taxon>
        <taxon>Actinomycetota</taxon>
        <taxon>Actinomycetes</taxon>
        <taxon>Kitasatosporales</taxon>
        <taxon>Streptomycetaceae</taxon>
        <taxon>Streptomyces</taxon>
    </lineage>
</organism>
<dbReference type="STRING" id="1901.BB341_22615"/>
<evidence type="ECO:0000256" key="1">
    <source>
        <dbReference type="SAM" id="MobiDB-lite"/>
    </source>
</evidence>
<dbReference type="AlphaFoldDB" id="E2PYD6"/>
<feature type="domain" description="HTH marR-type" evidence="2">
    <location>
        <begin position="35"/>
        <end position="167"/>
    </location>
</feature>
<dbReference type="InterPro" id="IPR039422">
    <property type="entry name" value="MarR/SlyA-like"/>
</dbReference>
<dbReference type="SUPFAM" id="SSF46785">
    <property type="entry name" value="Winged helix' DNA-binding domain"/>
    <property type="match status" value="1"/>
</dbReference>
<sequence length="185" mass="20318">MTSEATASKAAAPEAGPAPAGECTTGPQRLECLLDGPASREIARISRLHRLAAAKLLRGLGLYPGQEILMTLLWERGPVRQSELIRKLELDPSTVTKMLQRLEQSGQVRRSPDPADRRAALVEATERGHELREEVERAWARLEEQTLAGLADEERAELIRLLGKVSENLCAQTSECSAEARNEVC</sequence>
<feature type="compositionally biased region" description="Low complexity" evidence="1">
    <location>
        <begin position="1"/>
        <end position="22"/>
    </location>
</feature>
<dbReference type="EMBL" id="CM000913">
    <property type="protein sequence ID" value="EFG06158.1"/>
    <property type="molecule type" value="Genomic_DNA"/>
</dbReference>
<keyword evidence="4" id="KW-1185">Reference proteome</keyword>
<dbReference type="InterPro" id="IPR000835">
    <property type="entry name" value="HTH_MarR-typ"/>
</dbReference>
<feature type="region of interest" description="Disordered" evidence="1">
    <location>
        <begin position="1"/>
        <end position="24"/>
    </location>
</feature>
<dbReference type="PROSITE" id="PS50995">
    <property type="entry name" value="HTH_MARR_2"/>
    <property type="match status" value="1"/>
</dbReference>
<dbReference type="SMART" id="SM00347">
    <property type="entry name" value="HTH_MARR"/>
    <property type="match status" value="1"/>
</dbReference>
<dbReference type="InterPro" id="IPR036390">
    <property type="entry name" value="WH_DNA-bd_sf"/>
</dbReference>
<name>E2PYD6_STRCL</name>
<dbReference type="Gene3D" id="1.10.10.10">
    <property type="entry name" value="Winged helix-like DNA-binding domain superfamily/Winged helix DNA-binding domain"/>
    <property type="match status" value="1"/>
</dbReference>
<gene>
    <name evidence="3" type="ORF">SCLAV_1080</name>
</gene>
<dbReference type="PRINTS" id="PR00598">
    <property type="entry name" value="HTHMARR"/>
</dbReference>
<dbReference type="PANTHER" id="PTHR33164">
    <property type="entry name" value="TRANSCRIPTIONAL REGULATOR, MARR FAMILY"/>
    <property type="match status" value="1"/>
</dbReference>
<evidence type="ECO:0000313" key="4">
    <source>
        <dbReference type="Proteomes" id="UP000002357"/>
    </source>
</evidence>
<dbReference type="Proteomes" id="UP000002357">
    <property type="component" value="Chromosome"/>
</dbReference>
<evidence type="ECO:0000313" key="3">
    <source>
        <dbReference type="EMBL" id="EFG06158.1"/>
    </source>
</evidence>
<dbReference type="Pfam" id="PF01047">
    <property type="entry name" value="MarR"/>
    <property type="match status" value="1"/>
</dbReference>
<accession>E2PYD6</accession>
<dbReference type="eggNOG" id="COG1846">
    <property type="taxonomic scope" value="Bacteria"/>
</dbReference>
<reference evidence="3 4" key="1">
    <citation type="journal article" date="2010" name="Genome Biol. Evol.">
        <title>The sequence of a 1.8-mb bacterial linear plasmid reveals a rich evolutionary reservoir of secondary metabolic pathways.</title>
        <authorList>
            <person name="Medema M.H."/>
            <person name="Trefzer A."/>
            <person name="Kovalchuk A."/>
            <person name="van den Berg M."/>
            <person name="Mueller U."/>
            <person name="Heijne W."/>
            <person name="Wu L."/>
            <person name="Alam M.T."/>
            <person name="Ronning C.M."/>
            <person name="Nierman W.C."/>
            <person name="Bovenberg R.A.L."/>
            <person name="Breitling R."/>
            <person name="Takano E."/>
        </authorList>
    </citation>
    <scope>NUCLEOTIDE SEQUENCE [LARGE SCALE GENOMIC DNA]</scope>
    <source>
        <strain evidence="4">ATCC 27064 / DSM 738 / JCM 4710 / NBRC 13307 / NCIMB 12785 / NRRL 3585 / VKM Ac-602</strain>
    </source>
</reference>
<dbReference type="GO" id="GO:0003700">
    <property type="term" value="F:DNA-binding transcription factor activity"/>
    <property type="evidence" value="ECO:0007669"/>
    <property type="project" value="InterPro"/>
</dbReference>
<protein>
    <submittedName>
        <fullName evidence="3">Putative MarR-family transcriptional regulator</fullName>
    </submittedName>
</protein>
<dbReference type="InterPro" id="IPR036388">
    <property type="entry name" value="WH-like_DNA-bd_sf"/>
</dbReference>
<dbReference type="OrthoDB" id="3176111at2"/>
<dbReference type="GO" id="GO:0006950">
    <property type="term" value="P:response to stress"/>
    <property type="evidence" value="ECO:0007669"/>
    <property type="project" value="TreeGrafter"/>
</dbReference>